<dbReference type="PANTHER" id="PTHR11958:SF99">
    <property type="entry name" value="SODIUM-DEPENDENT EXCITATORY AMINO ACID TRANSPORTER GLT-6-RELATED"/>
    <property type="match status" value="1"/>
</dbReference>
<feature type="transmembrane region" description="Helical" evidence="8">
    <location>
        <begin position="302"/>
        <end position="320"/>
    </location>
</feature>
<evidence type="ECO:0000256" key="6">
    <source>
        <dbReference type="ARBA" id="ARBA00023136"/>
    </source>
</evidence>
<sequence length="493" mass="53796">MSDHRSKCFGFLSRNALIISVLIGVVVGFAFGFGLRSVEPSSDALTWIGLPGEIFMRLLKMLILPLIVASIITGTASMNARTNGRLGAVSFCYILVTVAIGAVIAIILFLVFQPGKDVDLSASTNSFTVKRNIETTDMFADMIRNFFPDNVVTACFQKTQTKYLQVSRTVALNGTNITITEVQKVLSSTSGLNILGLIVACLMFGVTASNLEDRAEPFITFFDTIAVILIRLLNWIIWLTPVGVASLITTALLKVSDIESVFTSMGMFVLAHSVGIAFHQLVLIPLAYFITTRKNPLHFMGYCLRPCLSVFGPASVAVGLPDMLKTLDENLHVDRRISNFFVPVAVSIEKCGSCIFICLSALFLAQLEGMNMNASRVVIIGLLSTAGALAVPPVPSSSIVSVLVVLSSIDIQVHNVGLLMALEWYNDRIRTTSNATTTVLGAVMVERLCKTSLNSEQELDSYKKTQERPPYDSEIRVLMNKDNFEGLYVYANV</sequence>
<feature type="transmembrane region" description="Helical" evidence="8">
    <location>
        <begin position="377"/>
        <end position="394"/>
    </location>
</feature>
<protein>
    <recommendedName>
        <fullName evidence="8">Amino acid transporter</fullName>
    </recommendedName>
</protein>
<dbReference type="SUPFAM" id="SSF118215">
    <property type="entry name" value="Proton glutamate symport protein"/>
    <property type="match status" value="1"/>
</dbReference>
<feature type="transmembrane region" description="Helical" evidence="8">
    <location>
        <begin position="88"/>
        <end position="112"/>
    </location>
</feature>
<keyword evidence="7" id="KW-0325">Glycoprotein</keyword>
<dbReference type="OMA" id="MVFCTIS"/>
<feature type="transmembrane region" description="Helical" evidence="8">
    <location>
        <begin position="232"/>
        <end position="253"/>
    </location>
</feature>
<dbReference type="GO" id="GO:0015175">
    <property type="term" value="F:neutral L-amino acid transmembrane transporter activity"/>
    <property type="evidence" value="ECO:0007669"/>
    <property type="project" value="TreeGrafter"/>
</dbReference>
<evidence type="ECO:0000256" key="8">
    <source>
        <dbReference type="RuleBase" id="RU361216"/>
    </source>
</evidence>
<comment type="subcellular location">
    <subcellularLocation>
        <location evidence="1 8">Membrane</location>
        <topology evidence="1 8">Multi-pass membrane protein</topology>
    </subcellularLocation>
</comment>
<dbReference type="EnsemblMetazoa" id="G20189.1">
    <property type="protein sequence ID" value="G20189.1:cds"/>
    <property type="gene ID" value="G20189"/>
</dbReference>
<dbReference type="Pfam" id="PF00375">
    <property type="entry name" value="SDF"/>
    <property type="match status" value="1"/>
</dbReference>
<evidence type="ECO:0000313" key="9">
    <source>
        <dbReference type="EnsemblMetazoa" id="G20189.1:cds"/>
    </source>
</evidence>
<evidence type="ECO:0000313" key="10">
    <source>
        <dbReference type="Proteomes" id="UP000005408"/>
    </source>
</evidence>
<dbReference type="Gene3D" id="1.10.3860.10">
    <property type="entry name" value="Sodium:dicarboxylate symporter"/>
    <property type="match status" value="1"/>
</dbReference>
<feature type="transmembrane region" description="Helical" evidence="8">
    <location>
        <begin position="400"/>
        <end position="422"/>
    </location>
</feature>
<keyword evidence="3 8" id="KW-0812">Transmembrane</keyword>
<evidence type="ECO:0000256" key="1">
    <source>
        <dbReference type="ARBA" id="ARBA00004141"/>
    </source>
</evidence>
<dbReference type="AlphaFoldDB" id="A0A8W8JN92"/>
<name>A0A8W8JN92_MAGGI</name>
<dbReference type="GO" id="GO:0005886">
    <property type="term" value="C:plasma membrane"/>
    <property type="evidence" value="ECO:0007669"/>
    <property type="project" value="TreeGrafter"/>
</dbReference>
<feature type="transmembrane region" description="Helical" evidence="8">
    <location>
        <begin position="265"/>
        <end position="290"/>
    </location>
</feature>
<feature type="transmembrane region" description="Helical" evidence="8">
    <location>
        <begin position="54"/>
        <end position="76"/>
    </location>
</feature>
<dbReference type="InterPro" id="IPR036458">
    <property type="entry name" value="Na:dicarbo_symporter_sf"/>
</dbReference>
<dbReference type="InterPro" id="IPR018107">
    <property type="entry name" value="Na-dicarboxylate_symporter_CS"/>
</dbReference>
<comment type="similarity">
    <text evidence="8">Belongs to the dicarboxylate/amino acid:cation symporter (DAACS) (TC 2.A.23) family.</text>
</comment>
<evidence type="ECO:0000256" key="7">
    <source>
        <dbReference type="ARBA" id="ARBA00023180"/>
    </source>
</evidence>
<evidence type="ECO:0000256" key="5">
    <source>
        <dbReference type="ARBA" id="ARBA00022989"/>
    </source>
</evidence>
<feature type="transmembrane region" description="Helical" evidence="8">
    <location>
        <begin position="340"/>
        <end position="365"/>
    </location>
</feature>
<dbReference type="GO" id="GO:0005313">
    <property type="term" value="F:L-glutamate transmembrane transporter activity"/>
    <property type="evidence" value="ECO:0007669"/>
    <property type="project" value="TreeGrafter"/>
</dbReference>
<feature type="transmembrane region" description="Helical" evidence="8">
    <location>
        <begin position="12"/>
        <end position="34"/>
    </location>
</feature>
<evidence type="ECO:0000256" key="4">
    <source>
        <dbReference type="ARBA" id="ARBA00022847"/>
    </source>
</evidence>
<dbReference type="InterPro" id="IPR001991">
    <property type="entry name" value="Na-dicarboxylate_symporter"/>
</dbReference>
<dbReference type="GO" id="GO:0015501">
    <property type="term" value="F:glutamate:sodium symporter activity"/>
    <property type="evidence" value="ECO:0007669"/>
    <property type="project" value="TreeGrafter"/>
</dbReference>
<dbReference type="PRINTS" id="PR00173">
    <property type="entry name" value="EDTRNSPORT"/>
</dbReference>
<proteinExistence type="inferred from homology"/>
<keyword evidence="2 8" id="KW-0813">Transport</keyword>
<dbReference type="PROSITE" id="PS00713">
    <property type="entry name" value="NA_DICARBOXYL_SYMP_1"/>
    <property type="match status" value="1"/>
</dbReference>
<dbReference type="InterPro" id="IPR050746">
    <property type="entry name" value="DAACS"/>
</dbReference>
<dbReference type="PANTHER" id="PTHR11958">
    <property type="entry name" value="SODIUM/DICARBOXYLATE SYMPORTER-RELATED"/>
    <property type="match status" value="1"/>
</dbReference>
<evidence type="ECO:0000256" key="2">
    <source>
        <dbReference type="ARBA" id="ARBA00022448"/>
    </source>
</evidence>
<accession>A0A8W8JN92</accession>
<keyword evidence="10" id="KW-1185">Reference proteome</keyword>
<organism evidence="9 10">
    <name type="scientific">Magallana gigas</name>
    <name type="common">Pacific oyster</name>
    <name type="synonym">Crassostrea gigas</name>
    <dbReference type="NCBI Taxonomy" id="29159"/>
    <lineage>
        <taxon>Eukaryota</taxon>
        <taxon>Metazoa</taxon>
        <taxon>Spiralia</taxon>
        <taxon>Lophotrochozoa</taxon>
        <taxon>Mollusca</taxon>
        <taxon>Bivalvia</taxon>
        <taxon>Autobranchia</taxon>
        <taxon>Pteriomorphia</taxon>
        <taxon>Ostreida</taxon>
        <taxon>Ostreoidea</taxon>
        <taxon>Ostreidae</taxon>
        <taxon>Magallana</taxon>
    </lineage>
</organism>
<dbReference type="OrthoDB" id="5877963at2759"/>
<keyword evidence="4 8" id="KW-0769">Symport</keyword>
<feature type="transmembrane region" description="Helical" evidence="8">
    <location>
        <begin position="192"/>
        <end position="211"/>
    </location>
</feature>
<evidence type="ECO:0000256" key="3">
    <source>
        <dbReference type="ARBA" id="ARBA00022692"/>
    </source>
</evidence>
<keyword evidence="5 8" id="KW-1133">Transmembrane helix</keyword>
<keyword evidence="6 8" id="KW-0472">Membrane</keyword>
<dbReference type="Proteomes" id="UP000005408">
    <property type="component" value="Unassembled WGS sequence"/>
</dbReference>
<reference evidence="9" key="1">
    <citation type="submission" date="2022-08" db="UniProtKB">
        <authorList>
            <consortium name="EnsemblMetazoa"/>
        </authorList>
    </citation>
    <scope>IDENTIFICATION</scope>
    <source>
        <strain evidence="9">05x7-T-G4-1.051#20</strain>
    </source>
</reference>